<evidence type="ECO:0000313" key="8">
    <source>
        <dbReference type="RefSeq" id="XP_022313284.1"/>
    </source>
</evidence>
<evidence type="ECO:0000256" key="1">
    <source>
        <dbReference type="ARBA" id="ARBA00022443"/>
    </source>
</evidence>
<dbReference type="InterPro" id="IPR000980">
    <property type="entry name" value="SH2"/>
</dbReference>
<dbReference type="GO" id="GO:0030971">
    <property type="term" value="F:receptor tyrosine kinase binding"/>
    <property type="evidence" value="ECO:0007669"/>
    <property type="project" value="TreeGrafter"/>
</dbReference>
<dbReference type="InterPro" id="IPR051184">
    <property type="entry name" value="Tyrosine-phos_adapter"/>
</dbReference>
<dbReference type="GeneID" id="111118230"/>
<dbReference type="Proteomes" id="UP000694844">
    <property type="component" value="Chromosome 1"/>
</dbReference>
<dbReference type="SUPFAM" id="SSF55550">
    <property type="entry name" value="SH2 domain"/>
    <property type="match status" value="1"/>
</dbReference>
<gene>
    <name evidence="8" type="primary">LOC111118230</name>
</gene>
<feature type="domain" description="SH3" evidence="6">
    <location>
        <begin position="104"/>
        <end position="164"/>
    </location>
</feature>
<dbReference type="PROSITE" id="PS50002">
    <property type="entry name" value="SH3"/>
    <property type="match status" value="2"/>
</dbReference>
<dbReference type="Gene3D" id="3.30.505.10">
    <property type="entry name" value="SH2 domain"/>
    <property type="match status" value="1"/>
</dbReference>
<feature type="domain" description="SH3" evidence="6">
    <location>
        <begin position="193"/>
        <end position="254"/>
    </location>
</feature>
<organism evidence="7 8">
    <name type="scientific">Crassostrea virginica</name>
    <name type="common">Eastern oyster</name>
    <dbReference type="NCBI Taxonomy" id="6565"/>
    <lineage>
        <taxon>Eukaryota</taxon>
        <taxon>Metazoa</taxon>
        <taxon>Spiralia</taxon>
        <taxon>Lophotrochozoa</taxon>
        <taxon>Mollusca</taxon>
        <taxon>Bivalvia</taxon>
        <taxon>Autobranchia</taxon>
        <taxon>Pteriomorphia</taxon>
        <taxon>Ostreida</taxon>
        <taxon>Ostreoidea</taxon>
        <taxon>Ostreidae</taxon>
        <taxon>Crassostrea</taxon>
    </lineage>
</organism>
<dbReference type="InterPro" id="IPR036860">
    <property type="entry name" value="SH2_dom_sf"/>
</dbReference>
<evidence type="ECO:0000256" key="3">
    <source>
        <dbReference type="PROSITE-ProRule" id="PRU00191"/>
    </source>
</evidence>
<dbReference type="KEGG" id="cvn:111118230"/>
<name>A0A8B8CDP1_CRAVI</name>
<reference evidence="7" key="1">
    <citation type="submission" date="2024-06" db="UniProtKB">
        <authorList>
            <consortium name="RefSeq"/>
        </authorList>
    </citation>
    <scope>NUCLEOTIDE SEQUENCE [LARGE SCALE GENOMIC DNA]</scope>
</reference>
<dbReference type="GO" id="GO:0007167">
    <property type="term" value="P:enzyme-linked receptor protein signaling pathway"/>
    <property type="evidence" value="ECO:0007669"/>
    <property type="project" value="TreeGrafter"/>
</dbReference>
<evidence type="ECO:0000256" key="4">
    <source>
        <dbReference type="PROSITE-ProRule" id="PRU00192"/>
    </source>
</evidence>
<dbReference type="GO" id="GO:0035591">
    <property type="term" value="F:signaling adaptor activity"/>
    <property type="evidence" value="ECO:0007669"/>
    <property type="project" value="TreeGrafter"/>
</dbReference>
<dbReference type="InterPro" id="IPR036028">
    <property type="entry name" value="SH3-like_dom_sf"/>
</dbReference>
<dbReference type="Gene3D" id="2.30.30.40">
    <property type="entry name" value="SH3 Domains"/>
    <property type="match status" value="2"/>
</dbReference>
<evidence type="ECO:0000259" key="5">
    <source>
        <dbReference type="PROSITE" id="PS50001"/>
    </source>
</evidence>
<keyword evidence="2 3" id="KW-0727">SH2 domain</keyword>
<dbReference type="PRINTS" id="PR00401">
    <property type="entry name" value="SH2DOMAIN"/>
</dbReference>
<sequence length="260" mass="29440">MASDFDPEDKYSWYFGTRSREETNEILNPTESGVFLVRDSQSIKGDFVLCVKEENKISHYIINRIHVGNGTRFRIGDQEFSDIASLLSFYKTHYLDTTSLIKPAPREKVLAKFDFPGRDPEDLPFRKSEVLDVISKDEKDWWTCRNGRGNVGQVPVPYVSKYDPSNPPVVPAQPLVAPSPPSPTPTQPIKEIQLPAKAVVIHQRIPSAYDRTQLKLEKGEIIIVTKMNSNGLWEGEVNGKKGMFPFTHVKFLEDNSEDGT</sequence>
<proteinExistence type="predicted"/>
<evidence type="ECO:0000259" key="6">
    <source>
        <dbReference type="PROSITE" id="PS50002"/>
    </source>
</evidence>
<dbReference type="GO" id="GO:0016477">
    <property type="term" value="P:cell migration"/>
    <property type="evidence" value="ECO:0007669"/>
    <property type="project" value="TreeGrafter"/>
</dbReference>
<dbReference type="Pfam" id="PF07653">
    <property type="entry name" value="SH3_2"/>
    <property type="match status" value="1"/>
</dbReference>
<dbReference type="PANTHER" id="PTHR19969">
    <property type="entry name" value="SH2-SH3 ADAPTOR PROTEIN-RELATED"/>
    <property type="match status" value="1"/>
</dbReference>
<dbReference type="Pfam" id="PF00017">
    <property type="entry name" value="SH2"/>
    <property type="match status" value="1"/>
</dbReference>
<dbReference type="GO" id="GO:0005737">
    <property type="term" value="C:cytoplasm"/>
    <property type="evidence" value="ECO:0007669"/>
    <property type="project" value="TreeGrafter"/>
</dbReference>
<keyword evidence="1 4" id="KW-0728">SH3 domain</keyword>
<dbReference type="InterPro" id="IPR001452">
    <property type="entry name" value="SH3_domain"/>
</dbReference>
<dbReference type="PRINTS" id="PR00452">
    <property type="entry name" value="SH3DOMAIN"/>
</dbReference>
<dbReference type="OrthoDB" id="9204160at2759"/>
<dbReference type="Pfam" id="PF00018">
    <property type="entry name" value="SH3_1"/>
    <property type="match status" value="1"/>
</dbReference>
<dbReference type="SUPFAM" id="SSF50044">
    <property type="entry name" value="SH3-domain"/>
    <property type="match status" value="2"/>
</dbReference>
<dbReference type="SMART" id="SM00252">
    <property type="entry name" value="SH2"/>
    <property type="match status" value="1"/>
</dbReference>
<keyword evidence="7" id="KW-1185">Reference proteome</keyword>
<feature type="domain" description="SH2" evidence="5">
    <location>
        <begin position="13"/>
        <end position="104"/>
    </location>
</feature>
<dbReference type="PROSITE" id="PS50001">
    <property type="entry name" value="SH2"/>
    <property type="match status" value="1"/>
</dbReference>
<evidence type="ECO:0000313" key="7">
    <source>
        <dbReference type="Proteomes" id="UP000694844"/>
    </source>
</evidence>
<accession>A0A8B8CDP1</accession>
<dbReference type="RefSeq" id="XP_022313284.1">
    <property type="nucleotide sequence ID" value="XM_022457576.1"/>
</dbReference>
<dbReference type="PANTHER" id="PTHR19969:SF5">
    <property type="entry name" value="CRK-LIKE PROTEIN"/>
    <property type="match status" value="1"/>
</dbReference>
<reference evidence="8" key="2">
    <citation type="submission" date="2025-08" db="UniProtKB">
        <authorList>
            <consortium name="RefSeq"/>
        </authorList>
    </citation>
    <scope>IDENTIFICATION</scope>
    <source>
        <tissue evidence="8">Whole sample</tissue>
    </source>
</reference>
<protein>
    <submittedName>
        <fullName evidence="8">Adapter molecule Crk-like</fullName>
    </submittedName>
</protein>
<dbReference type="SMART" id="SM00326">
    <property type="entry name" value="SH3"/>
    <property type="match status" value="2"/>
</dbReference>
<dbReference type="AlphaFoldDB" id="A0A8B8CDP1"/>
<evidence type="ECO:0000256" key="2">
    <source>
        <dbReference type="ARBA" id="ARBA00022999"/>
    </source>
</evidence>